<dbReference type="GO" id="GO:0008270">
    <property type="term" value="F:zinc ion binding"/>
    <property type="evidence" value="ECO:0007669"/>
    <property type="project" value="UniProtKB-KW"/>
</dbReference>
<dbReference type="Proteomes" id="UP000799777">
    <property type="component" value="Unassembled WGS sequence"/>
</dbReference>
<accession>A0A9P4HGN3</accession>
<dbReference type="Pfam" id="PF02891">
    <property type="entry name" value="zf-MIZ"/>
    <property type="match status" value="1"/>
</dbReference>
<dbReference type="PANTHER" id="PTHR10782">
    <property type="entry name" value="ZINC FINGER MIZ DOMAIN-CONTAINING PROTEIN"/>
    <property type="match status" value="1"/>
</dbReference>
<evidence type="ECO:0000256" key="4">
    <source>
        <dbReference type="PROSITE-ProRule" id="PRU00452"/>
    </source>
</evidence>
<protein>
    <recommendedName>
        <fullName evidence="6">SP-RING-type domain-containing protein</fullName>
    </recommendedName>
</protein>
<proteinExistence type="predicted"/>
<feature type="region of interest" description="Disordered" evidence="5">
    <location>
        <begin position="939"/>
        <end position="976"/>
    </location>
</feature>
<evidence type="ECO:0000313" key="7">
    <source>
        <dbReference type="EMBL" id="KAF2032932.1"/>
    </source>
</evidence>
<evidence type="ECO:0000256" key="3">
    <source>
        <dbReference type="ARBA" id="ARBA00022833"/>
    </source>
</evidence>
<comment type="caution">
    <text evidence="7">The sequence shown here is derived from an EMBL/GenBank/DDBJ whole genome shotgun (WGS) entry which is preliminary data.</text>
</comment>
<evidence type="ECO:0000256" key="1">
    <source>
        <dbReference type="ARBA" id="ARBA00022723"/>
    </source>
</evidence>
<name>A0A9P4HGN3_9PLEO</name>
<evidence type="ECO:0000256" key="2">
    <source>
        <dbReference type="ARBA" id="ARBA00022771"/>
    </source>
</evidence>
<feature type="compositionally biased region" description="Polar residues" evidence="5">
    <location>
        <begin position="86"/>
        <end position="96"/>
    </location>
</feature>
<feature type="compositionally biased region" description="Low complexity" evidence="5">
    <location>
        <begin position="568"/>
        <end position="581"/>
    </location>
</feature>
<reference evidence="7" key="1">
    <citation type="journal article" date="2020" name="Stud. Mycol.">
        <title>101 Dothideomycetes genomes: a test case for predicting lifestyles and emergence of pathogens.</title>
        <authorList>
            <person name="Haridas S."/>
            <person name="Albert R."/>
            <person name="Binder M."/>
            <person name="Bloem J."/>
            <person name="Labutti K."/>
            <person name="Salamov A."/>
            <person name="Andreopoulos B."/>
            <person name="Baker S."/>
            <person name="Barry K."/>
            <person name="Bills G."/>
            <person name="Bluhm B."/>
            <person name="Cannon C."/>
            <person name="Castanera R."/>
            <person name="Culley D."/>
            <person name="Daum C."/>
            <person name="Ezra D."/>
            <person name="Gonzalez J."/>
            <person name="Henrissat B."/>
            <person name="Kuo A."/>
            <person name="Liang C."/>
            <person name="Lipzen A."/>
            <person name="Lutzoni F."/>
            <person name="Magnuson J."/>
            <person name="Mondo S."/>
            <person name="Nolan M."/>
            <person name="Ohm R."/>
            <person name="Pangilinan J."/>
            <person name="Park H.-J."/>
            <person name="Ramirez L."/>
            <person name="Alfaro M."/>
            <person name="Sun H."/>
            <person name="Tritt A."/>
            <person name="Yoshinaga Y."/>
            <person name="Zwiers L.-H."/>
            <person name="Turgeon B."/>
            <person name="Goodwin S."/>
            <person name="Spatafora J."/>
            <person name="Crous P."/>
            <person name="Grigoriev I."/>
        </authorList>
    </citation>
    <scope>NUCLEOTIDE SEQUENCE</scope>
    <source>
        <strain evidence="7">CBS 110217</strain>
    </source>
</reference>
<feature type="region of interest" description="Disordered" evidence="5">
    <location>
        <begin position="568"/>
        <end position="618"/>
    </location>
</feature>
<gene>
    <name evidence="7" type="ORF">EK21DRAFT_59641</name>
</gene>
<dbReference type="InterPro" id="IPR013083">
    <property type="entry name" value="Znf_RING/FYVE/PHD"/>
</dbReference>
<feature type="compositionally biased region" description="Basic and acidic residues" evidence="5">
    <location>
        <begin position="176"/>
        <end position="191"/>
    </location>
</feature>
<dbReference type="Gene3D" id="3.30.40.10">
    <property type="entry name" value="Zinc/RING finger domain, C3HC4 (zinc finger)"/>
    <property type="match status" value="1"/>
</dbReference>
<feature type="compositionally biased region" description="Polar residues" evidence="5">
    <location>
        <begin position="227"/>
        <end position="243"/>
    </location>
</feature>
<dbReference type="GO" id="GO:0000785">
    <property type="term" value="C:chromatin"/>
    <property type="evidence" value="ECO:0007669"/>
    <property type="project" value="TreeGrafter"/>
</dbReference>
<evidence type="ECO:0000256" key="5">
    <source>
        <dbReference type="SAM" id="MobiDB-lite"/>
    </source>
</evidence>
<evidence type="ECO:0000313" key="8">
    <source>
        <dbReference type="Proteomes" id="UP000799777"/>
    </source>
</evidence>
<dbReference type="PROSITE" id="PS51044">
    <property type="entry name" value="ZF_SP_RING"/>
    <property type="match status" value="1"/>
</dbReference>
<sequence>MPAEGDPANNATARTLNYALGNLGGRQKSWMAAPNSASNPPPSPLTARIPALPSPVRKRGRPPKNQTQTAAPAHSATEPQAERQPLSKSTSPQLANVMTPREFPRQRPPSVTVFPSPTPSEETMDITTAPALRGGHAAANLDFLELDQVHANYAHDPPLETVFMDEVQRAGSAPKRSSEGDGGQAEKRNRTNGDMQPSPPVSTPQCPDFPRRPSAPQAHITSPHLAQAQSRSPSLGQLHNGQVGSHSIQGRLVAGTPPVPQAPTRPCAGYHSNWCTSAECTQVLRAFQATFAVSANRPRDETRINVLRDATDREDWDYLIMHQFYCLLDYNPTLLPKDLRNKPGLNQALRILQDVLDSNNHLSPAVLHFFSNYPYPLQEILARWPATLEHYTRKFCSFIAHSPNYDRLRLTCESRRFPPVAWELAHCLALSSITFQCLLFTAFLRCIWRGVPRDNPLQVQYEKRAVALFAQSQDRYYKRVAQAASGQFPASRNVLQDNEIDLRHSGQLLQQLVEEFESRVRQQGYPVSSRYVPVSVPLVQQPQPQQAQRDNRISTTAADMANRVYRQAQPHTAQAATQQNRGRGRPRVPPLPPAQVLPSTPQRQQPRAPAKLLPPPGTVLPQQRTPTPARLSLHQANLRSPVLEIRSLDGPFCHFMQGYMVPPARVSNANRAVEKWSFTLDAHTANRIAAAISGPPGPVDRRVIDSKSRTVRIRCIKWPGSKAPDEHTWTITDTSWIPYSYFTFNGTSLQQRKKIHHGKDLPIDITGLVRQGENILEMAVMTGKTDNTHQKYLVAIEFLGVISHEAIKRQCLTQSRVPANQSLDTIRQKLMRGAEDEELAIVESNLTINLFDPFSASNICDIPVRSKACLHNDCFDLETFLKTRTRKGDVSIPDGWRCPICNGDARPNQLIVDGFLQDVKSQLDARNLSKTRAIIVQQDGSWMPKPEVRDPNGVSDRGQSDEPPTPSTARASLPAQVEIIDLSD</sequence>
<organism evidence="7 8">
    <name type="scientific">Setomelanomma holmii</name>
    <dbReference type="NCBI Taxonomy" id="210430"/>
    <lineage>
        <taxon>Eukaryota</taxon>
        <taxon>Fungi</taxon>
        <taxon>Dikarya</taxon>
        <taxon>Ascomycota</taxon>
        <taxon>Pezizomycotina</taxon>
        <taxon>Dothideomycetes</taxon>
        <taxon>Pleosporomycetidae</taxon>
        <taxon>Pleosporales</taxon>
        <taxon>Pleosporineae</taxon>
        <taxon>Phaeosphaeriaceae</taxon>
        <taxon>Setomelanomma</taxon>
    </lineage>
</organism>
<keyword evidence="8" id="KW-1185">Reference proteome</keyword>
<dbReference type="AlphaFoldDB" id="A0A9P4HGN3"/>
<feature type="domain" description="SP-RING-type" evidence="6">
    <location>
        <begin position="835"/>
        <end position="925"/>
    </location>
</feature>
<dbReference type="GO" id="GO:0061665">
    <property type="term" value="F:SUMO ligase activity"/>
    <property type="evidence" value="ECO:0007669"/>
    <property type="project" value="TreeGrafter"/>
</dbReference>
<keyword evidence="2 4" id="KW-0863">Zinc-finger</keyword>
<dbReference type="OrthoDB" id="27975at2759"/>
<evidence type="ECO:0000259" key="6">
    <source>
        <dbReference type="PROSITE" id="PS51044"/>
    </source>
</evidence>
<dbReference type="GO" id="GO:0016925">
    <property type="term" value="P:protein sumoylation"/>
    <property type="evidence" value="ECO:0007669"/>
    <property type="project" value="TreeGrafter"/>
</dbReference>
<feature type="region of interest" description="Disordered" evidence="5">
    <location>
        <begin position="28"/>
        <end position="129"/>
    </location>
</feature>
<feature type="region of interest" description="Disordered" evidence="5">
    <location>
        <begin position="169"/>
        <end position="243"/>
    </location>
</feature>
<dbReference type="PANTHER" id="PTHR10782:SF4">
    <property type="entry name" value="TONALLI, ISOFORM E"/>
    <property type="match status" value="1"/>
</dbReference>
<dbReference type="EMBL" id="ML978169">
    <property type="protein sequence ID" value="KAF2032932.1"/>
    <property type="molecule type" value="Genomic_DNA"/>
</dbReference>
<keyword evidence="1" id="KW-0479">Metal-binding</keyword>
<dbReference type="InterPro" id="IPR004181">
    <property type="entry name" value="Znf_MIZ"/>
</dbReference>
<keyword evidence="3" id="KW-0862">Zinc</keyword>